<evidence type="ECO:0000313" key="2">
    <source>
        <dbReference type="EMBL" id="MBU3850355.1"/>
    </source>
</evidence>
<comment type="caution">
    <text evidence="2">The sequence shown here is derived from an EMBL/GenBank/DDBJ whole genome shotgun (WGS) entry which is preliminary data.</text>
</comment>
<feature type="transmembrane region" description="Helical" evidence="1">
    <location>
        <begin position="45"/>
        <end position="67"/>
    </location>
</feature>
<keyword evidence="1" id="KW-1133">Transmembrane helix</keyword>
<keyword evidence="1" id="KW-0472">Membrane</keyword>
<gene>
    <name evidence="2" type="ORF">IAA16_07305</name>
</gene>
<keyword evidence="1" id="KW-0812">Transmembrane</keyword>
<evidence type="ECO:0000256" key="1">
    <source>
        <dbReference type="SAM" id="Phobius"/>
    </source>
</evidence>
<feature type="non-terminal residue" evidence="2">
    <location>
        <position position="81"/>
    </location>
</feature>
<dbReference type="Proteomes" id="UP000823914">
    <property type="component" value="Unassembled WGS sequence"/>
</dbReference>
<name>A0A9E2NZJ2_9SPIR</name>
<organism evidence="2 3">
    <name type="scientific">Candidatus Treponema excrementipullorum</name>
    <dbReference type="NCBI Taxonomy" id="2838768"/>
    <lineage>
        <taxon>Bacteria</taxon>
        <taxon>Pseudomonadati</taxon>
        <taxon>Spirochaetota</taxon>
        <taxon>Spirochaetia</taxon>
        <taxon>Spirochaetales</taxon>
        <taxon>Treponemataceae</taxon>
        <taxon>Treponema</taxon>
    </lineage>
</organism>
<feature type="transmembrane region" description="Helical" evidence="1">
    <location>
        <begin position="12"/>
        <end position="39"/>
    </location>
</feature>
<reference evidence="2" key="2">
    <citation type="submission" date="2021-04" db="EMBL/GenBank/DDBJ databases">
        <authorList>
            <person name="Gilroy R."/>
        </authorList>
    </citation>
    <scope>NUCLEOTIDE SEQUENCE</scope>
    <source>
        <strain evidence="2">Gambia15-2214</strain>
    </source>
</reference>
<reference evidence="2" key="1">
    <citation type="journal article" date="2021" name="PeerJ">
        <title>Extensive microbial diversity within the chicken gut microbiome revealed by metagenomics and culture.</title>
        <authorList>
            <person name="Gilroy R."/>
            <person name="Ravi A."/>
            <person name="Getino M."/>
            <person name="Pursley I."/>
            <person name="Horton D.L."/>
            <person name="Alikhan N.F."/>
            <person name="Baker D."/>
            <person name="Gharbi K."/>
            <person name="Hall N."/>
            <person name="Watson M."/>
            <person name="Adriaenssens E.M."/>
            <person name="Foster-Nyarko E."/>
            <person name="Jarju S."/>
            <person name="Secka A."/>
            <person name="Antonio M."/>
            <person name="Oren A."/>
            <person name="Chaudhuri R.R."/>
            <person name="La Ragione R."/>
            <person name="Hildebrand F."/>
            <person name="Pallen M.J."/>
        </authorList>
    </citation>
    <scope>NUCLEOTIDE SEQUENCE</scope>
    <source>
        <strain evidence="2">Gambia15-2214</strain>
    </source>
</reference>
<proteinExistence type="predicted"/>
<sequence length="81" mass="9262">MKTKDSVKLEPFHYVFPSIPMVALVTIVVLLPQIFMLFFTESYKSFVLIAGCISASLIMEFTDSFFLRKKRGFYSLALLQG</sequence>
<protein>
    <submittedName>
        <fullName evidence="2">Uncharacterized protein</fullName>
    </submittedName>
</protein>
<dbReference type="EMBL" id="JAHLFV010000172">
    <property type="protein sequence ID" value="MBU3850355.1"/>
    <property type="molecule type" value="Genomic_DNA"/>
</dbReference>
<accession>A0A9E2NZJ2</accession>
<dbReference type="AlphaFoldDB" id="A0A9E2NZJ2"/>
<evidence type="ECO:0000313" key="3">
    <source>
        <dbReference type="Proteomes" id="UP000823914"/>
    </source>
</evidence>